<organism evidence="2 3">
    <name type="scientific">Orrella marina</name>
    <dbReference type="NCBI Taxonomy" id="2163011"/>
    <lineage>
        <taxon>Bacteria</taxon>
        <taxon>Pseudomonadati</taxon>
        <taxon>Pseudomonadota</taxon>
        <taxon>Betaproteobacteria</taxon>
        <taxon>Burkholderiales</taxon>
        <taxon>Alcaligenaceae</taxon>
        <taxon>Orrella</taxon>
    </lineage>
</organism>
<keyword evidence="3" id="KW-1185">Reference proteome</keyword>
<evidence type="ECO:0000313" key="2">
    <source>
        <dbReference type="EMBL" id="AWB34307.1"/>
    </source>
</evidence>
<dbReference type="InterPro" id="IPR014710">
    <property type="entry name" value="RmlC-like_jellyroll"/>
</dbReference>
<dbReference type="InterPro" id="IPR011051">
    <property type="entry name" value="RmlC_Cupin_sf"/>
</dbReference>
<protein>
    <recommendedName>
        <fullName evidence="1">DUF985 domain-containing protein</fullName>
    </recommendedName>
</protein>
<dbReference type="AlphaFoldDB" id="A0A2R4XKG5"/>
<dbReference type="InterPro" id="IPR039935">
    <property type="entry name" value="YML079W-like"/>
</dbReference>
<dbReference type="SUPFAM" id="SSF51182">
    <property type="entry name" value="RmlC-like cupins"/>
    <property type="match status" value="1"/>
</dbReference>
<sequence>MPTAHLGLIGCFLLTKNDCKLKRRGDNVVLHDRDIDAAKNIRRQGLLKLKAETVDLSPWRRCKLDTWRARNRQSDGRSAPSCVRSVTSDINSQGVSLDMKAWARYSAHRYILNRHDPGEHMNPEAQKLIEKFDLLAHPEGGYYRENYRAPLRVKSQAHHGERAAFTSIYFLLVGSQYSAWHRVSSDESWFFHAGCDLELMTLPSPSVKPTDTLKIQSIGPQSGSFELTVPAGTWFAARPVDPSGFTLVSCVVGPGFEFEDFELATSKQLIEEGCELHPDWNFIIQFLSTSSPRES</sequence>
<dbReference type="CDD" id="cd06121">
    <property type="entry name" value="cupin_YML079wp"/>
    <property type="match status" value="1"/>
</dbReference>
<dbReference type="KEGG" id="boz:DBV39_12000"/>
<dbReference type="Proteomes" id="UP000244571">
    <property type="component" value="Chromosome"/>
</dbReference>
<accession>A0A2R4XKG5</accession>
<evidence type="ECO:0000313" key="3">
    <source>
        <dbReference type="Proteomes" id="UP000244571"/>
    </source>
</evidence>
<dbReference type="PANTHER" id="PTHR33387">
    <property type="entry name" value="RMLC-LIKE JELLY ROLL FOLD PROTEIN"/>
    <property type="match status" value="1"/>
</dbReference>
<dbReference type="Gene3D" id="2.60.120.10">
    <property type="entry name" value="Jelly Rolls"/>
    <property type="match status" value="1"/>
</dbReference>
<name>A0A2R4XKG5_9BURK</name>
<dbReference type="Pfam" id="PF06172">
    <property type="entry name" value="Cupin_5"/>
    <property type="match status" value="1"/>
</dbReference>
<proteinExistence type="predicted"/>
<dbReference type="InterPro" id="IPR009327">
    <property type="entry name" value="Cupin_DUF985"/>
</dbReference>
<gene>
    <name evidence="2" type="ORF">DBV39_12000</name>
</gene>
<feature type="domain" description="DUF985" evidence="1">
    <location>
        <begin position="126"/>
        <end position="264"/>
    </location>
</feature>
<dbReference type="PANTHER" id="PTHR33387:SF3">
    <property type="entry name" value="DUF985 DOMAIN-CONTAINING PROTEIN"/>
    <property type="match status" value="1"/>
</dbReference>
<evidence type="ECO:0000259" key="1">
    <source>
        <dbReference type="Pfam" id="PF06172"/>
    </source>
</evidence>
<reference evidence="2 3" key="1">
    <citation type="submission" date="2018-04" db="EMBL/GenBank/DDBJ databases">
        <title>Bordetella sp. HZ20 isolated from seawater.</title>
        <authorList>
            <person name="Sun C."/>
        </authorList>
    </citation>
    <scope>NUCLEOTIDE SEQUENCE [LARGE SCALE GENOMIC DNA]</scope>
    <source>
        <strain evidence="2 3">HZ20</strain>
    </source>
</reference>
<dbReference type="EMBL" id="CP028901">
    <property type="protein sequence ID" value="AWB34307.1"/>
    <property type="molecule type" value="Genomic_DNA"/>
</dbReference>